<proteinExistence type="predicted"/>
<reference evidence="1 2" key="1">
    <citation type="submission" date="2018-05" db="EMBL/GenBank/DDBJ databases">
        <title>Rhodohalobacter halophilus gen. nov., sp. nov., a moderately halophilic member of the family Balneolaceae.</title>
        <authorList>
            <person name="Liu Z.-W."/>
        </authorList>
    </citation>
    <scope>NUCLEOTIDE SEQUENCE [LARGE SCALE GENOMIC DNA]</scope>
    <source>
        <strain evidence="1 2">8A47</strain>
    </source>
</reference>
<accession>A0A316TRJ1</accession>
<keyword evidence="2" id="KW-1185">Reference proteome</keyword>
<dbReference type="AlphaFoldDB" id="A0A316TRJ1"/>
<gene>
    <name evidence="1" type="ORF">DDZ15_08000</name>
</gene>
<name>A0A316TRJ1_9BACT</name>
<dbReference type="Proteomes" id="UP000245533">
    <property type="component" value="Unassembled WGS sequence"/>
</dbReference>
<dbReference type="PROSITE" id="PS51257">
    <property type="entry name" value="PROKAR_LIPOPROTEIN"/>
    <property type="match status" value="1"/>
</dbReference>
<evidence type="ECO:0000313" key="1">
    <source>
        <dbReference type="EMBL" id="PWN06458.1"/>
    </source>
</evidence>
<organism evidence="1 2">
    <name type="scientific">Rhodohalobacter mucosus</name>
    <dbReference type="NCBI Taxonomy" id="2079485"/>
    <lineage>
        <taxon>Bacteria</taxon>
        <taxon>Pseudomonadati</taxon>
        <taxon>Balneolota</taxon>
        <taxon>Balneolia</taxon>
        <taxon>Balneolales</taxon>
        <taxon>Balneolaceae</taxon>
        <taxon>Rhodohalobacter</taxon>
    </lineage>
</organism>
<evidence type="ECO:0000313" key="2">
    <source>
        <dbReference type="Proteomes" id="UP000245533"/>
    </source>
</evidence>
<dbReference type="EMBL" id="QGGB01000006">
    <property type="protein sequence ID" value="PWN06458.1"/>
    <property type="molecule type" value="Genomic_DNA"/>
</dbReference>
<sequence>MEFLREVSIMSCLWWVVSCWLLVVGCQLPVASCQLPAVSHCFPLPFPLIQYIIAKSDRVLK</sequence>
<comment type="caution">
    <text evidence="1">The sequence shown here is derived from an EMBL/GenBank/DDBJ whole genome shotgun (WGS) entry which is preliminary data.</text>
</comment>
<protein>
    <submittedName>
        <fullName evidence="1">Uncharacterized protein</fullName>
    </submittedName>
</protein>